<keyword evidence="2" id="KW-1185">Reference proteome</keyword>
<sequence>MTSVSTFLAWSKRARNRNAVDKALGCIKQQLAAFGFSCYDWSENESIDNIKTKIGDEIIRSDLVILEASDGLTPNLGYEAGFAHALNRPLIIVKQGNSSEELPADFGAPEYLAYPGDVTDEGGFKDFENRFNRLLTNLESSLLSPGRRAVQHSVDTMAEKIQGFLSAHPAEHPTPHLMSGWLDALAQEVESGGPKQLVTDSDYYTASFSRLRNWGAGRVAAIADLTDTTEPFWMPDHPEELSVSVDERIFLVDWRWFFEEEFALSEYVSLWKRHKVRHRDRKYEIYIATRETLRADEVHPLGSDAIGHHLLLIEPDIVGGYRMKPGNSGGRQLIVRRDNFQHATATQFYNAIKQRAVHFDPNSKVPDLRRELLAKTGIGRWDLEWTNETEYRSSDYFELYDRNIRCWIPLYNQMIDDCASHVSREILRIYALHARPVDLLEVGYGTGNLTQRLLPWIETTNKPFFDLDHMGPVAKYRAVDRAEQMTRRARESLKPNDYNHFDFRLVRGTAWEGVPPHRYEVIFGSLAMHFLIGPDPTDETLDGFFASCAEYSGDDASLVFADVFSADTEDETRQMVENWRNWMVSHGMDARDADTYLQGNADMTRATSPQRLTAAARAHGFECVVHSVGRRDMPFRIIVLRKSARSALSAK</sequence>
<organism evidence="1 2">
    <name type="scientific">Streptomyces abyssalis</name>
    <dbReference type="NCBI Taxonomy" id="933944"/>
    <lineage>
        <taxon>Bacteria</taxon>
        <taxon>Bacillati</taxon>
        <taxon>Actinomycetota</taxon>
        <taxon>Actinomycetes</taxon>
        <taxon>Kitasatosporales</taxon>
        <taxon>Streptomycetaceae</taxon>
        <taxon>Streptomyces</taxon>
    </lineage>
</organism>
<dbReference type="AlphaFoldDB" id="A0A1E7JSZ3"/>
<dbReference type="Proteomes" id="UP000176087">
    <property type="component" value="Unassembled WGS sequence"/>
</dbReference>
<protein>
    <recommendedName>
        <fullName evidence="3">Methyltransferase domain-containing protein</fullName>
    </recommendedName>
</protein>
<comment type="caution">
    <text evidence="1">The sequence shown here is derived from an EMBL/GenBank/DDBJ whole genome shotgun (WGS) entry which is preliminary data.</text>
</comment>
<gene>
    <name evidence="1" type="ORF">AN215_05940</name>
</gene>
<evidence type="ECO:0008006" key="3">
    <source>
        <dbReference type="Google" id="ProtNLM"/>
    </source>
</evidence>
<dbReference type="EMBL" id="LJGT01000037">
    <property type="protein sequence ID" value="OEU91986.1"/>
    <property type="molecule type" value="Genomic_DNA"/>
</dbReference>
<evidence type="ECO:0000313" key="1">
    <source>
        <dbReference type="EMBL" id="OEU91986.1"/>
    </source>
</evidence>
<dbReference type="STRING" id="933944.AN215_05940"/>
<dbReference type="RefSeq" id="WP_070009878.1">
    <property type="nucleotide sequence ID" value="NZ_LJGS01000038.1"/>
</dbReference>
<dbReference type="InterPro" id="IPR029063">
    <property type="entry name" value="SAM-dependent_MTases_sf"/>
</dbReference>
<evidence type="ECO:0000313" key="2">
    <source>
        <dbReference type="Proteomes" id="UP000176087"/>
    </source>
</evidence>
<proteinExistence type="predicted"/>
<dbReference type="CDD" id="cd02440">
    <property type="entry name" value="AdoMet_MTases"/>
    <property type="match status" value="1"/>
</dbReference>
<dbReference type="Gene3D" id="3.40.50.150">
    <property type="entry name" value="Vaccinia Virus protein VP39"/>
    <property type="match status" value="1"/>
</dbReference>
<dbReference type="SUPFAM" id="SSF53335">
    <property type="entry name" value="S-adenosyl-L-methionine-dependent methyltransferases"/>
    <property type="match status" value="1"/>
</dbReference>
<reference evidence="1 2" key="1">
    <citation type="journal article" date="2016" name="Front. Microbiol.">
        <title>Comparative Genomics Analysis of Streptomyces Species Reveals Their Adaptation to the Marine Environment and Their Diversity at the Genomic Level.</title>
        <authorList>
            <person name="Tian X."/>
            <person name="Zhang Z."/>
            <person name="Yang T."/>
            <person name="Chen M."/>
            <person name="Li J."/>
            <person name="Chen F."/>
            <person name="Yang J."/>
            <person name="Li W."/>
            <person name="Zhang B."/>
            <person name="Zhang Z."/>
            <person name="Wu J."/>
            <person name="Zhang C."/>
            <person name="Long L."/>
            <person name="Xiao J."/>
        </authorList>
    </citation>
    <scope>NUCLEOTIDE SEQUENCE [LARGE SCALE GENOMIC DNA]</scope>
    <source>
        <strain evidence="1 2">SCSIO 10390</strain>
    </source>
</reference>
<dbReference type="OrthoDB" id="3440727at2"/>
<accession>A0A1E7JSZ3</accession>
<name>A0A1E7JSZ3_9ACTN</name>